<proteinExistence type="predicted"/>
<evidence type="ECO:0000313" key="3">
    <source>
        <dbReference type="Proteomes" id="UP000636800"/>
    </source>
</evidence>
<protein>
    <submittedName>
        <fullName evidence="2">Uncharacterized protein</fullName>
    </submittedName>
</protein>
<organism evidence="2 3">
    <name type="scientific">Vanilla planifolia</name>
    <name type="common">Vanilla</name>
    <dbReference type="NCBI Taxonomy" id="51239"/>
    <lineage>
        <taxon>Eukaryota</taxon>
        <taxon>Viridiplantae</taxon>
        <taxon>Streptophyta</taxon>
        <taxon>Embryophyta</taxon>
        <taxon>Tracheophyta</taxon>
        <taxon>Spermatophyta</taxon>
        <taxon>Magnoliopsida</taxon>
        <taxon>Liliopsida</taxon>
        <taxon>Asparagales</taxon>
        <taxon>Orchidaceae</taxon>
        <taxon>Vanilloideae</taxon>
        <taxon>Vanilleae</taxon>
        <taxon>Vanilla</taxon>
    </lineage>
</organism>
<dbReference type="OrthoDB" id="6362633at2759"/>
<comment type="caution">
    <text evidence="2">The sequence shown here is derived from an EMBL/GenBank/DDBJ whole genome shotgun (WGS) entry which is preliminary data.</text>
</comment>
<accession>A0A835R756</accession>
<dbReference type="Proteomes" id="UP000636800">
    <property type="component" value="Chromosome 5"/>
</dbReference>
<feature type="compositionally biased region" description="Low complexity" evidence="1">
    <location>
        <begin position="142"/>
        <end position="157"/>
    </location>
</feature>
<name>A0A835R756_VANPL</name>
<feature type="compositionally biased region" description="Basic and acidic residues" evidence="1">
    <location>
        <begin position="115"/>
        <end position="131"/>
    </location>
</feature>
<feature type="region of interest" description="Disordered" evidence="1">
    <location>
        <begin position="1"/>
        <end position="21"/>
    </location>
</feature>
<keyword evidence="3" id="KW-1185">Reference proteome</keyword>
<feature type="region of interest" description="Disordered" evidence="1">
    <location>
        <begin position="85"/>
        <end position="159"/>
    </location>
</feature>
<evidence type="ECO:0000256" key="1">
    <source>
        <dbReference type="SAM" id="MobiDB-lite"/>
    </source>
</evidence>
<gene>
    <name evidence="2" type="ORF">HPP92_012135</name>
</gene>
<feature type="compositionally biased region" description="Low complexity" evidence="1">
    <location>
        <begin position="85"/>
        <end position="99"/>
    </location>
</feature>
<dbReference type="AlphaFoldDB" id="A0A835R756"/>
<sequence>MGKRLRRGGGRSPFSPSGIDRSSLLRRMKSLNLDIFSEPYMLIERLRERYPDYARIKLKPFSDRINETLKSLRSSSLKLPAASSASAAAYGSSSSSSSSDSDDADEERRSRRKRIKEDASEKRLLRAESEHLRRRLSIQGGPSSSSLEPSDDLTSTSEDAVFEEKVNLEFDITKSMLRERYANQSTLRKKPLEEVRNVEIEAVVNETGKAEMAVTRKGRGQVVPLTKGVGDHSDNVQSRE</sequence>
<dbReference type="EMBL" id="JADCNL010000005">
    <property type="protein sequence ID" value="KAG0481277.1"/>
    <property type="molecule type" value="Genomic_DNA"/>
</dbReference>
<evidence type="ECO:0000313" key="2">
    <source>
        <dbReference type="EMBL" id="KAG0481277.1"/>
    </source>
</evidence>
<reference evidence="2 3" key="1">
    <citation type="journal article" date="2020" name="Nat. Food">
        <title>A phased Vanilla planifolia genome enables genetic improvement of flavour and production.</title>
        <authorList>
            <person name="Hasing T."/>
            <person name="Tang H."/>
            <person name="Brym M."/>
            <person name="Khazi F."/>
            <person name="Huang T."/>
            <person name="Chambers A.H."/>
        </authorList>
    </citation>
    <scope>NUCLEOTIDE SEQUENCE [LARGE SCALE GENOMIC DNA]</scope>
    <source>
        <tissue evidence="2">Leaf</tissue>
    </source>
</reference>